<dbReference type="Proteomes" id="UP000663882">
    <property type="component" value="Unassembled WGS sequence"/>
</dbReference>
<dbReference type="PANTHER" id="PTHR46880:SF5">
    <property type="entry name" value="DUF4371 DOMAIN-CONTAINING PROTEIN"/>
    <property type="match status" value="1"/>
</dbReference>
<dbReference type="InterPro" id="IPR008906">
    <property type="entry name" value="HATC_C_dom"/>
</dbReference>
<gene>
    <name evidence="2" type="ORF">RFH988_LOCUS37792</name>
</gene>
<dbReference type="EMBL" id="CAJNOO010007979">
    <property type="protein sequence ID" value="CAF1476603.1"/>
    <property type="molecule type" value="Genomic_DNA"/>
</dbReference>
<accession>A0A815RFN2</accession>
<dbReference type="AlphaFoldDB" id="A0A815RFN2"/>
<evidence type="ECO:0000313" key="3">
    <source>
        <dbReference type="Proteomes" id="UP000663882"/>
    </source>
</evidence>
<dbReference type="PANTHER" id="PTHR46880">
    <property type="entry name" value="RAS-ASSOCIATING DOMAIN-CONTAINING PROTEIN"/>
    <property type="match status" value="1"/>
</dbReference>
<dbReference type="OrthoDB" id="6159421at2759"/>
<dbReference type="InterPro" id="IPR012337">
    <property type="entry name" value="RNaseH-like_sf"/>
</dbReference>
<evidence type="ECO:0000259" key="1">
    <source>
        <dbReference type="Pfam" id="PF05699"/>
    </source>
</evidence>
<name>A0A815RFN2_9BILA</name>
<organism evidence="2 3">
    <name type="scientific">Rotaria sordida</name>
    <dbReference type="NCBI Taxonomy" id="392033"/>
    <lineage>
        <taxon>Eukaryota</taxon>
        <taxon>Metazoa</taxon>
        <taxon>Spiralia</taxon>
        <taxon>Gnathifera</taxon>
        <taxon>Rotifera</taxon>
        <taxon>Eurotatoria</taxon>
        <taxon>Bdelloidea</taxon>
        <taxon>Philodinida</taxon>
        <taxon>Philodinidae</taxon>
        <taxon>Rotaria</taxon>
    </lineage>
</organism>
<dbReference type="GO" id="GO:0046983">
    <property type="term" value="F:protein dimerization activity"/>
    <property type="evidence" value="ECO:0007669"/>
    <property type="project" value="InterPro"/>
</dbReference>
<protein>
    <recommendedName>
        <fullName evidence="1">HAT C-terminal dimerisation domain-containing protein</fullName>
    </recommendedName>
</protein>
<dbReference type="Pfam" id="PF05699">
    <property type="entry name" value="Dimer_Tnp_hAT"/>
    <property type="match status" value="1"/>
</dbReference>
<dbReference type="SUPFAM" id="SSF53098">
    <property type="entry name" value="Ribonuclease H-like"/>
    <property type="match status" value="1"/>
</dbReference>
<feature type="domain" description="HAT C-terminal dimerisation" evidence="1">
    <location>
        <begin position="348"/>
        <end position="398"/>
    </location>
</feature>
<reference evidence="2" key="1">
    <citation type="submission" date="2021-02" db="EMBL/GenBank/DDBJ databases">
        <authorList>
            <person name="Nowell W R."/>
        </authorList>
    </citation>
    <scope>NUCLEOTIDE SEQUENCE</scope>
</reference>
<comment type="caution">
    <text evidence="2">The sequence shown here is derived from an EMBL/GenBank/DDBJ whole genome shotgun (WGS) entry which is preliminary data.</text>
</comment>
<evidence type="ECO:0000313" key="2">
    <source>
        <dbReference type="EMBL" id="CAF1476603.1"/>
    </source>
</evidence>
<sequence length="429" mass="49484">MERRNIHMKKIRFAAFDGAAVFSGSHNGVAAKIRLSYHCSLLFIHCRAHILQLAIISASNELPHISESLFTLKSLFYFINKSLLRLSRFENIQQIVQNRQLKLVQPGDTRWLSNSLSIQSVLMSYKPLLLTLEHISNERDEDSPEALGLLHILSNPSTMFIIHALEPILKALAIFSKQLQTKEADFAQLQIFTSATLLRLEELKDFSASDYENIIKTIQTLPLVSPLTRMTRLTVSNDQIDFRQVFDTKIVPFIDTIIENIQARFEPRTLALLDSFSIFDIQNVTDEPDYGDKQIAALQHHYQNDFDQSLFDEWKIFRKYLLVLKSKDQSITQRGMCITLIKDGTLKEVYPSLSLLAEIFLCAPISTATVEREFSTTNRILTDLRNRLTIEHVDQLMRISIEGPEYLNEEIKEKIIDCWKLKKQRRLAV</sequence>
<proteinExistence type="predicted"/>